<dbReference type="CDD" id="cd00761">
    <property type="entry name" value="Glyco_tranf_GTA_type"/>
    <property type="match status" value="1"/>
</dbReference>
<evidence type="ECO:0000313" key="2">
    <source>
        <dbReference type="EMBL" id="OGE18783.1"/>
    </source>
</evidence>
<organism evidence="2 3">
    <name type="scientific">Candidatus Daviesbacteria bacterium RIFCSPHIGHO2_01_FULL_41_23</name>
    <dbReference type="NCBI Taxonomy" id="1797764"/>
    <lineage>
        <taxon>Bacteria</taxon>
        <taxon>Candidatus Daviesiibacteriota</taxon>
    </lineage>
</organism>
<dbReference type="InterPro" id="IPR029044">
    <property type="entry name" value="Nucleotide-diphossugar_trans"/>
</dbReference>
<proteinExistence type="predicted"/>
<sequence length="250" mass="29577">MYAKKLRIASVIVTYNRIDEAKAQMDIIRELWQPMFESIDLYHEFNGKTNWYPEKYKEDFLHRHKSMSHFVGANHMLNQGIKHVLESPKKYDYIIATSADTWFYNPDKLKKVILAAHKKRAQLAASLWAGLLLGTEFFIVTPDLARRIFPLKFTLLTSRYKLLQWAHLSKIGILETIFTLQVIRVLKNPNKIYLIPGRRAVWPTNRFWSPNFYASHHDRIRRKKDLMPFIRNILGKKIENMPSLNEFLSS</sequence>
<keyword evidence="1" id="KW-1133">Transmembrane helix</keyword>
<comment type="caution">
    <text evidence="2">The sequence shown here is derived from an EMBL/GenBank/DDBJ whole genome shotgun (WGS) entry which is preliminary data.</text>
</comment>
<dbReference type="EMBL" id="MFCR01000010">
    <property type="protein sequence ID" value="OGE18783.1"/>
    <property type="molecule type" value="Genomic_DNA"/>
</dbReference>
<gene>
    <name evidence="2" type="ORF">A2871_02090</name>
</gene>
<protein>
    <recommendedName>
        <fullName evidence="4">Glycosyltransferase 2-like domain-containing protein</fullName>
    </recommendedName>
</protein>
<dbReference type="AlphaFoldDB" id="A0A1F5IQY6"/>
<evidence type="ECO:0008006" key="4">
    <source>
        <dbReference type="Google" id="ProtNLM"/>
    </source>
</evidence>
<evidence type="ECO:0000313" key="3">
    <source>
        <dbReference type="Proteomes" id="UP000176336"/>
    </source>
</evidence>
<keyword evidence="1" id="KW-0812">Transmembrane</keyword>
<feature type="transmembrane region" description="Helical" evidence="1">
    <location>
        <begin position="123"/>
        <end position="142"/>
    </location>
</feature>
<dbReference type="Proteomes" id="UP000176336">
    <property type="component" value="Unassembled WGS sequence"/>
</dbReference>
<keyword evidence="1" id="KW-0472">Membrane</keyword>
<dbReference type="SUPFAM" id="SSF53448">
    <property type="entry name" value="Nucleotide-diphospho-sugar transferases"/>
    <property type="match status" value="1"/>
</dbReference>
<evidence type="ECO:0000256" key="1">
    <source>
        <dbReference type="SAM" id="Phobius"/>
    </source>
</evidence>
<name>A0A1F5IQY6_9BACT</name>
<reference evidence="2 3" key="1">
    <citation type="journal article" date="2016" name="Nat. Commun.">
        <title>Thousands of microbial genomes shed light on interconnected biogeochemical processes in an aquifer system.</title>
        <authorList>
            <person name="Anantharaman K."/>
            <person name="Brown C.T."/>
            <person name="Hug L.A."/>
            <person name="Sharon I."/>
            <person name="Castelle C.J."/>
            <person name="Probst A.J."/>
            <person name="Thomas B.C."/>
            <person name="Singh A."/>
            <person name="Wilkins M.J."/>
            <person name="Karaoz U."/>
            <person name="Brodie E.L."/>
            <person name="Williams K.H."/>
            <person name="Hubbard S.S."/>
            <person name="Banfield J.F."/>
        </authorList>
    </citation>
    <scope>NUCLEOTIDE SEQUENCE [LARGE SCALE GENOMIC DNA]</scope>
</reference>
<accession>A0A1F5IQY6</accession>